<dbReference type="Pfam" id="PF00185">
    <property type="entry name" value="OTCace"/>
    <property type="match status" value="1"/>
</dbReference>
<dbReference type="InterPro" id="IPR036901">
    <property type="entry name" value="Asp/Orn_carbamoylTrfase_sf"/>
</dbReference>
<evidence type="ECO:0000256" key="9">
    <source>
        <dbReference type="RuleBase" id="RU003634"/>
    </source>
</evidence>
<accession>A0A6B1DP48</accession>
<dbReference type="GO" id="GO:0006520">
    <property type="term" value="P:amino acid metabolic process"/>
    <property type="evidence" value="ECO:0007669"/>
    <property type="project" value="InterPro"/>
</dbReference>
<evidence type="ECO:0000256" key="2">
    <source>
        <dbReference type="ARBA" id="ARBA00008896"/>
    </source>
</evidence>
<sequence>MIRDFASAENRVWNSILESYQPEPIAGDFTGKHIVTVDQFAREDLVQLFDATLRLEQRIRNRDRGIGEVAHGAITAQLFFEASTRTDLSFQSAVSRLGGRSIGASNGIEFSSVHKGEDLPDTVRAAGCYADVIILRHNVEGASLVAAYFLDILRKQIQRQPVVISAGDGTGEHPTQALLDAYTIFKRKGGLGGLRISMVGDLRFGRTVHSLVKLLCLYTGEDIQINLVSPEVLRLPEPLRAQARDSGLTVKETGHLREVLFDSDVIYWTRIQEERFDSRDDYDEVKDEYVMLPELLSQTPINTVLMHPLPRKHEMGTASDKLNLDLDQRSIYFQQMENGMFIRMSLIALVLGRWI</sequence>
<dbReference type="InterPro" id="IPR002082">
    <property type="entry name" value="Asp_carbamoyltransf"/>
</dbReference>
<evidence type="ECO:0000259" key="10">
    <source>
        <dbReference type="Pfam" id="PF00185"/>
    </source>
</evidence>
<dbReference type="GO" id="GO:0006207">
    <property type="term" value="P:'de novo' pyrimidine nucleobase biosynthetic process"/>
    <property type="evidence" value="ECO:0007669"/>
    <property type="project" value="InterPro"/>
</dbReference>
<dbReference type="EC" id="2.1.3.2" evidence="3 8"/>
<dbReference type="AlphaFoldDB" id="A0A6B1DP48"/>
<keyword evidence="5" id="KW-0665">Pyrimidine biosynthesis</keyword>
<comment type="caution">
    <text evidence="12">The sequence shown here is derived from an EMBL/GenBank/DDBJ whole genome shotgun (WGS) entry which is preliminary data.</text>
</comment>
<evidence type="ECO:0000259" key="11">
    <source>
        <dbReference type="Pfam" id="PF02729"/>
    </source>
</evidence>
<dbReference type="PRINTS" id="PR00100">
    <property type="entry name" value="AOTCASE"/>
</dbReference>
<evidence type="ECO:0000313" key="12">
    <source>
        <dbReference type="EMBL" id="MYD88871.1"/>
    </source>
</evidence>
<dbReference type="PANTHER" id="PTHR45753:SF6">
    <property type="entry name" value="ASPARTATE CARBAMOYLTRANSFERASE"/>
    <property type="match status" value="1"/>
</dbReference>
<proteinExistence type="inferred from homology"/>
<evidence type="ECO:0000256" key="1">
    <source>
        <dbReference type="ARBA" id="ARBA00004852"/>
    </source>
</evidence>
<dbReference type="InterPro" id="IPR006131">
    <property type="entry name" value="Asp_carbamoyltransf_Asp/Orn-bd"/>
</dbReference>
<feature type="domain" description="Aspartate/ornithine carbamoyltransferase carbamoyl-P binding" evidence="11">
    <location>
        <begin position="32"/>
        <end position="184"/>
    </location>
</feature>
<reference evidence="12" key="1">
    <citation type="submission" date="2019-09" db="EMBL/GenBank/DDBJ databases">
        <title>Characterisation of the sponge microbiome using genome-centric metagenomics.</title>
        <authorList>
            <person name="Engelberts J.P."/>
            <person name="Robbins S.J."/>
            <person name="De Goeij J.M."/>
            <person name="Aranda M."/>
            <person name="Bell S.C."/>
            <person name="Webster N.S."/>
        </authorList>
    </citation>
    <scope>NUCLEOTIDE SEQUENCE</scope>
    <source>
        <strain evidence="12">SB0662_bin_9</strain>
    </source>
</reference>
<dbReference type="InterPro" id="IPR006132">
    <property type="entry name" value="Asp/Orn_carbamoyltranf_P-bd"/>
</dbReference>
<dbReference type="GO" id="GO:0016597">
    <property type="term" value="F:amino acid binding"/>
    <property type="evidence" value="ECO:0007669"/>
    <property type="project" value="InterPro"/>
</dbReference>
<evidence type="ECO:0000256" key="3">
    <source>
        <dbReference type="ARBA" id="ARBA00013008"/>
    </source>
</evidence>
<feature type="domain" description="Aspartate/ornithine carbamoyltransferase Asp/Orn-binding" evidence="10">
    <location>
        <begin position="193"/>
        <end position="349"/>
    </location>
</feature>
<dbReference type="GO" id="GO:0004070">
    <property type="term" value="F:aspartate carbamoyltransferase activity"/>
    <property type="evidence" value="ECO:0007669"/>
    <property type="project" value="UniProtKB-UniRule"/>
</dbReference>
<dbReference type="SUPFAM" id="SSF53671">
    <property type="entry name" value="Aspartate/ornithine carbamoyltransferase"/>
    <property type="match status" value="1"/>
</dbReference>
<dbReference type="EMBL" id="VXPY01000008">
    <property type="protein sequence ID" value="MYD88871.1"/>
    <property type="molecule type" value="Genomic_DNA"/>
</dbReference>
<dbReference type="PROSITE" id="PS00097">
    <property type="entry name" value="CARBAMOYLTRANSFERASE"/>
    <property type="match status" value="1"/>
</dbReference>
<dbReference type="Pfam" id="PF02729">
    <property type="entry name" value="OTCace_N"/>
    <property type="match status" value="1"/>
</dbReference>
<evidence type="ECO:0000256" key="7">
    <source>
        <dbReference type="ARBA" id="ARBA00048859"/>
    </source>
</evidence>
<comment type="function">
    <text evidence="6">Catalyzes the condensation of carbamoyl phosphate and aspartate to form carbamoyl aspartate and inorganic phosphate, the committed step in the de novo pyrimidine nucleotide biosynthesis pathway.</text>
</comment>
<comment type="catalytic activity">
    <reaction evidence="7">
        <text>carbamoyl phosphate + L-aspartate = N-carbamoyl-L-aspartate + phosphate + H(+)</text>
        <dbReference type="Rhea" id="RHEA:20013"/>
        <dbReference type="ChEBI" id="CHEBI:15378"/>
        <dbReference type="ChEBI" id="CHEBI:29991"/>
        <dbReference type="ChEBI" id="CHEBI:32814"/>
        <dbReference type="ChEBI" id="CHEBI:43474"/>
        <dbReference type="ChEBI" id="CHEBI:58228"/>
        <dbReference type="EC" id="2.1.3.2"/>
    </reaction>
</comment>
<gene>
    <name evidence="12" type="primary">pyrB</name>
    <name evidence="12" type="ORF">F4Y08_00825</name>
</gene>
<dbReference type="PRINTS" id="PR00101">
    <property type="entry name" value="ATCASE"/>
</dbReference>
<dbReference type="UniPathway" id="UPA00070">
    <property type="reaction ID" value="UER00116"/>
</dbReference>
<evidence type="ECO:0000256" key="8">
    <source>
        <dbReference type="NCBIfam" id="TIGR00670"/>
    </source>
</evidence>
<dbReference type="GO" id="GO:0044205">
    <property type="term" value="P:'de novo' UMP biosynthetic process"/>
    <property type="evidence" value="ECO:0007669"/>
    <property type="project" value="UniProtKB-UniPathway"/>
</dbReference>
<comment type="pathway">
    <text evidence="1">Pyrimidine metabolism; UMP biosynthesis via de novo pathway; (S)-dihydroorotate from bicarbonate: step 2/3.</text>
</comment>
<dbReference type="FunFam" id="3.40.50.1370:FF:000002">
    <property type="entry name" value="Aspartate carbamoyltransferase 2"/>
    <property type="match status" value="1"/>
</dbReference>
<evidence type="ECO:0000256" key="6">
    <source>
        <dbReference type="ARBA" id="ARBA00043884"/>
    </source>
</evidence>
<protein>
    <recommendedName>
        <fullName evidence="3 8">Aspartate carbamoyltransferase</fullName>
        <ecNumber evidence="3 8">2.1.3.2</ecNumber>
    </recommendedName>
</protein>
<dbReference type="Gene3D" id="3.40.50.1370">
    <property type="entry name" value="Aspartate/ornithine carbamoyltransferase"/>
    <property type="match status" value="2"/>
</dbReference>
<name>A0A6B1DP48_9CHLR</name>
<dbReference type="PANTHER" id="PTHR45753">
    <property type="entry name" value="ORNITHINE CARBAMOYLTRANSFERASE, MITOCHONDRIAL"/>
    <property type="match status" value="1"/>
</dbReference>
<dbReference type="InterPro" id="IPR006130">
    <property type="entry name" value="Asp/Orn_carbamoylTrfase"/>
</dbReference>
<keyword evidence="4 9" id="KW-0808">Transferase</keyword>
<organism evidence="12">
    <name type="scientific">Caldilineaceae bacterium SB0662_bin_9</name>
    <dbReference type="NCBI Taxonomy" id="2605258"/>
    <lineage>
        <taxon>Bacteria</taxon>
        <taxon>Bacillati</taxon>
        <taxon>Chloroflexota</taxon>
        <taxon>Caldilineae</taxon>
        <taxon>Caldilineales</taxon>
        <taxon>Caldilineaceae</taxon>
    </lineage>
</organism>
<comment type="similarity">
    <text evidence="2">Belongs to the aspartate/ornithine carbamoyltransferase superfamily. ATCase family.</text>
</comment>
<dbReference type="NCBIfam" id="TIGR00670">
    <property type="entry name" value="asp_carb_tr"/>
    <property type="match status" value="1"/>
</dbReference>
<evidence type="ECO:0000256" key="4">
    <source>
        <dbReference type="ARBA" id="ARBA00022679"/>
    </source>
</evidence>
<evidence type="ECO:0000256" key="5">
    <source>
        <dbReference type="ARBA" id="ARBA00022975"/>
    </source>
</evidence>